<evidence type="ECO:0000313" key="5">
    <source>
        <dbReference type="EMBL" id="EAR22695.1"/>
    </source>
</evidence>
<dbReference type="PANTHER" id="PTHR11475:SF4">
    <property type="entry name" value="CHORION PEROXIDASE"/>
    <property type="match status" value="1"/>
</dbReference>
<dbReference type="PROSITE" id="PS50292">
    <property type="entry name" value="PEROXIDASE_3"/>
    <property type="match status" value="1"/>
</dbReference>
<dbReference type="HOGENOM" id="CLU_006087_2_1_6"/>
<keyword evidence="3" id="KW-0325">Glycoprotein</keyword>
<keyword evidence="2" id="KW-0964">Secreted</keyword>
<keyword evidence="4" id="KW-1133">Transmembrane helix</keyword>
<evidence type="ECO:0000256" key="4">
    <source>
        <dbReference type="SAM" id="Phobius"/>
    </source>
</evidence>
<evidence type="ECO:0000313" key="6">
    <source>
        <dbReference type="Proteomes" id="UP000003374"/>
    </source>
</evidence>
<dbReference type="RefSeq" id="WP_005001923.1">
    <property type="nucleotide sequence ID" value="NZ_CH672427.1"/>
</dbReference>
<dbReference type="InterPro" id="IPR010255">
    <property type="entry name" value="Haem_peroxidase_sf"/>
</dbReference>
<dbReference type="CDD" id="cd09822">
    <property type="entry name" value="peroxinectin_like_bacterial"/>
    <property type="match status" value="1"/>
</dbReference>
<proteinExistence type="predicted"/>
<dbReference type="InterPro" id="IPR037120">
    <property type="entry name" value="Haem_peroxidase_sf_animal"/>
</dbReference>
<organism evidence="5 6">
    <name type="scientific">Nitrococcus mobilis Nb-231</name>
    <dbReference type="NCBI Taxonomy" id="314278"/>
    <lineage>
        <taxon>Bacteria</taxon>
        <taxon>Pseudomonadati</taxon>
        <taxon>Pseudomonadota</taxon>
        <taxon>Gammaproteobacteria</taxon>
        <taxon>Chromatiales</taxon>
        <taxon>Ectothiorhodospiraceae</taxon>
        <taxon>Nitrococcus</taxon>
    </lineage>
</organism>
<keyword evidence="6" id="KW-1185">Reference proteome</keyword>
<dbReference type="SUPFAM" id="SSF48113">
    <property type="entry name" value="Heme-dependent peroxidases"/>
    <property type="match status" value="1"/>
</dbReference>
<dbReference type="InterPro" id="IPR019791">
    <property type="entry name" value="Haem_peroxidase_animal"/>
</dbReference>
<feature type="transmembrane region" description="Helical" evidence="4">
    <location>
        <begin position="544"/>
        <end position="568"/>
    </location>
</feature>
<evidence type="ECO:0000256" key="1">
    <source>
        <dbReference type="ARBA" id="ARBA00004613"/>
    </source>
</evidence>
<dbReference type="PRINTS" id="PR00457">
    <property type="entry name" value="ANPEROXIDASE"/>
</dbReference>
<keyword evidence="4" id="KW-0812">Transmembrane</keyword>
<dbReference type="GO" id="GO:0004601">
    <property type="term" value="F:peroxidase activity"/>
    <property type="evidence" value="ECO:0007669"/>
    <property type="project" value="InterPro"/>
</dbReference>
<name>A4BN96_9GAMM</name>
<accession>A4BN96</accession>
<keyword evidence="4" id="KW-0472">Membrane</keyword>
<evidence type="ECO:0000256" key="3">
    <source>
        <dbReference type="ARBA" id="ARBA00023180"/>
    </source>
</evidence>
<dbReference type="Gene3D" id="1.10.640.10">
    <property type="entry name" value="Haem peroxidase domain superfamily, animal type"/>
    <property type="match status" value="1"/>
</dbReference>
<comment type="subcellular location">
    <subcellularLocation>
        <location evidence="1">Secreted</location>
    </subcellularLocation>
</comment>
<dbReference type="GO" id="GO:0005576">
    <property type="term" value="C:extracellular region"/>
    <property type="evidence" value="ECO:0007669"/>
    <property type="project" value="UniProtKB-SubCell"/>
</dbReference>
<dbReference type="EMBL" id="AAOF01000002">
    <property type="protein sequence ID" value="EAR22695.1"/>
    <property type="molecule type" value="Genomic_DNA"/>
</dbReference>
<dbReference type="AlphaFoldDB" id="A4BN96"/>
<evidence type="ECO:0000256" key="2">
    <source>
        <dbReference type="ARBA" id="ARBA00022525"/>
    </source>
</evidence>
<reference evidence="5 6" key="1">
    <citation type="submission" date="2006-02" db="EMBL/GenBank/DDBJ databases">
        <authorList>
            <person name="Waterbury J."/>
            <person name="Ferriera S."/>
            <person name="Johnson J."/>
            <person name="Kravitz S."/>
            <person name="Halpern A."/>
            <person name="Remington K."/>
            <person name="Beeson K."/>
            <person name="Tran B."/>
            <person name="Rogers Y.-H."/>
            <person name="Friedman R."/>
            <person name="Venter J.C."/>
        </authorList>
    </citation>
    <scope>NUCLEOTIDE SEQUENCE [LARGE SCALE GENOMIC DNA]</scope>
    <source>
        <strain evidence="5 6">Nb-231</strain>
    </source>
</reference>
<dbReference type="GO" id="GO:0020037">
    <property type="term" value="F:heme binding"/>
    <property type="evidence" value="ECO:0007669"/>
    <property type="project" value="InterPro"/>
</dbReference>
<dbReference type="Proteomes" id="UP000003374">
    <property type="component" value="Unassembled WGS sequence"/>
</dbReference>
<dbReference type="Pfam" id="PF03098">
    <property type="entry name" value="An_peroxidase"/>
    <property type="match status" value="1"/>
</dbReference>
<dbReference type="STRING" id="314278.NB231_09593"/>
<comment type="caution">
    <text evidence="5">The sequence shown here is derived from an EMBL/GenBank/DDBJ whole genome shotgun (WGS) entry which is preliminary data.</text>
</comment>
<dbReference type="eggNOG" id="COG2931">
    <property type="taxonomic scope" value="Bacteria"/>
</dbReference>
<sequence length="573" mass="61773">MSLNASAVQIRTFDGAGNNTNYASFGQAGTPLTRLLEPAYADSQSSPRGGDPTSLPSARAISNSVASQPLSKPSSSGLTSWIWQWGQFLDHDIDLTGAASPHESFNIQVPAGDPYFDPFATGTQEIGLERSIYTVDNQGVRQQLNQISAYIDGSGVYGSDSIRADYLRTLDGSGKMKTGTADNGEILLPYNLANLDNAMQGPDASAFFIAGDVRANEQLGLTAVHTLFVREHNRLADQLSDRLAPSNADPADPLLAILRDQAIATADNGIDNQGDFIYYAARKVVGAQIQKITYNEFVPVLLGNDALDAYSAYDESINPGISNAFSTAAYRVGHTMLPSQLMRSHDLDAANATATPLKDAFFNPADIQTNGIDSLLLGLMVQPAEEIDSFIIDDVRNFLFGPPGAGGFDLAALNIQRGRDHGLPGYNQARLELGLTARESFLDMTDGDQLLAEAFSSLYSSIDEVDLWAGGLAEAHYNGGLVGETFAYIIKDQFTRTRDGDRFFFMNPDEMTELLLIDPLFMRDTSLGNIIERNIAYVGMPDNMFVTAYVATPGSLLLILAGLGGLLVTRIRS</sequence>
<protein>
    <submittedName>
        <fullName evidence="5">Peroxinectin</fullName>
    </submittedName>
</protein>
<dbReference type="PANTHER" id="PTHR11475">
    <property type="entry name" value="OXIDASE/PEROXIDASE"/>
    <property type="match status" value="1"/>
</dbReference>
<gene>
    <name evidence="5" type="ORF">NB231_09593</name>
</gene>
<dbReference type="GO" id="GO:0006979">
    <property type="term" value="P:response to oxidative stress"/>
    <property type="evidence" value="ECO:0007669"/>
    <property type="project" value="InterPro"/>
</dbReference>